<dbReference type="GO" id="GO:0016020">
    <property type="term" value="C:membrane"/>
    <property type="evidence" value="ECO:0007669"/>
    <property type="project" value="UniProtKB-SubCell"/>
</dbReference>
<protein>
    <recommendedName>
        <fullName evidence="8">DoxX family protein</fullName>
    </recommendedName>
</protein>
<gene>
    <name evidence="6" type="ORF">AF331_10860</name>
</gene>
<reference evidence="7" key="1">
    <citation type="submission" date="2015-07" db="EMBL/GenBank/DDBJ databases">
        <title>Fjat-14235 jcm11544.</title>
        <authorList>
            <person name="Liu B."/>
            <person name="Wang J."/>
            <person name="Zhu Y."/>
            <person name="Liu G."/>
            <person name="Chen Q."/>
            <person name="Chen Z."/>
            <person name="Lan J."/>
            <person name="Che J."/>
            <person name="Ge C."/>
            <person name="Shi H."/>
            <person name="Pan Z."/>
            <person name="Liu X."/>
        </authorList>
    </citation>
    <scope>NUCLEOTIDE SEQUENCE [LARGE SCALE GENOMIC DNA]</scope>
    <source>
        <strain evidence="7">JCM 11544</strain>
    </source>
</reference>
<evidence type="ECO:0000313" key="7">
    <source>
        <dbReference type="Proteomes" id="UP000037405"/>
    </source>
</evidence>
<accession>A0A0M0G627</accession>
<dbReference type="PATRIC" id="fig|189381.12.peg.2182"/>
<keyword evidence="3 5" id="KW-1133">Transmembrane helix</keyword>
<feature type="transmembrane region" description="Helical" evidence="5">
    <location>
        <begin position="40"/>
        <end position="62"/>
    </location>
</feature>
<dbReference type="AlphaFoldDB" id="A0A0M0G627"/>
<evidence type="ECO:0000256" key="5">
    <source>
        <dbReference type="SAM" id="Phobius"/>
    </source>
</evidence>
<comment type="subcellular location">
    <subcellularLocation>
        <location evidence="1">Membrane</location>
        <topology evidence="1">Multi-pass membrane protein</topology>
    </subcellularLocation>
</comment>
<dbReference type="EMBL" id="LGUE01000004">
    <property type="protein sequence ID" value="KON85340.1"/>
    <property type="molecule type" value="Genomic_DNA"/>
</dbReference>
<evidence type="ECO:0000313" key="6">
    <source>
        <dbReference type="EMBL" id="KON85340.1"/>
    </source>
</evidence>
<feature type="transmembrane region" description="Helical" evidence="5">
    <location>
        <begin position="99"/>
        <end position="117"/>
    </location>
</feature>
<proteinExistence type="predicted"/>
<evidence type="ECO:0008006" key="8">
    <source>
        <dbReference type="Google" id="ProtNLM"/>
    </source>
</evidence>
<dbReference type="Proteomes" id="UP000037405">
    <property type="component" value="Unassembled WGS sequence"/>
</dbReference>
<evidence type="ECO:0000256" key="3">
    <source>
        <dbReference type="ARBA" id="ARBA00022989"/>
    </source>
</evidence>
<evidence type="ECO:0000256" key="2">
    <source>
        <dbReference type="ARBA" id="ARBA00022692"/>
    </source>
</evidence>
<dbReference type="InterPro" id="IPR032808">
    <property type="entry name" value="DoxX"/>
</dbReference>
<organism evidence="6 7">
    <name type="scientific">Rossellomorea marisflavi</name>
    <dbReference type="NCBI Taxonomy" id="189381"/>
    <lineage>
        <taxon>Bacteria</taxon>
        <taxon>Bacillati</taxon>
        <taxon>Bacillota</taxon>
        <taxon>Bacilli</taxon>
        <taxon>Bacillales</taxon>
        <taxon>Bacillaceae</taxon>
        <taxon>Rossellomorea</taxon>
    </lineage>
</organism>
<comment type="caution">
    <text evidence="6">The sequence shown here is derived from an EMBL/GenBank/DDBJ whole genome shotgun (WGS) entry which is preliminary data.</text>
</comment>
<evidence type="ECO:0000256" key="4">
    <source>
        <dbReference type="ARBA" id="ARBA00023136"/>
    </source>
</evidence>
<feature type="transmembrane region" description="Helical" evidence="5">
    <location>
        <begin position="6"/>
        <end position="24"/>
    </location>
</feature>
<sequence>MGTVAMVLQILLGAGFLMFGWMKFTSKQMVDEFHRYRMPVWFRIFTGVVEVITAVLLITGLWNETCAAIGALLAAVTMVGAIFTHLLRVKDPVAKSGMPFLLLILSLIVLYLNKGGFGL</sequence>
<evidence type="ECO:0000256" key="1">
    <source>
        <dbReference type="ARBA" id="ARBA00004141"/>
    </source>
</evidence>
<name>A0A0M0G627_9BACI</name>
<keyword evidence="2 5" id="KW-0812">Transmembrane</keyword>
<keyword evidence="7" id="KW-1185">Reference proteome</keyword>
<feature type="transmembrane region" description="Helical" evidence="5">
    <location>
        <begin position="68"/>
        <end position="87"/>
    </location>
</feature>
<dbReference type="Pfam" id="PF13564">
    <property type="entry name" value="DoxX_2"/>
    <property type="match status" value="1"/>
</dbReference>
<dbReference type="STRING" id="189381.GCA_900166615_01716"/>
<keyword evidence="4 5" id="KW-0472">Membrane</keyword>